<feature type="region of interest" description="Disordered" evidence="1">
    <location>
        <begin position="102"/>
        <end position="180"/>
    </location>
</feature>
<reference evidence="3 4" key="1">
    <citation type="submission" date="2017-05" db="EMBL/GenBank/DDBJ databases">
        <title>Genome sequence for an aflatoxigenic pathogen of Argentinian peanut, Aspergillus arachidicola.</title>
        <authorList>
            <person name="Moore G."/>
            <person name="Beltz S.B."/>
            <person name="Mack B.M."/>
        </authorList>
    </citation>
    <scope>NUCLEOTIDE SEQUENCE [LARGE SCALE GENOMIC DNA]</scope>
    <source>
        <strain evidence="3 4">CBS 117610</strain>
    </source>
</reference>
<feature type="compositionally biased region" description="Polar residues" evidence="1">
    <location>
        <begin position="102"/>
        <end position="120"/>
    </location>
</feature>
<protein>
    <recommendedName>
        <fullName evidence="2">DUF7730 domain-containing protein</fullName>
    </recommendedName>
</protein>
<feature type="region of interest" description="Disordered" evidence="1">
    <location>
        <begin position="1"/>
        <end position="62"/>
    </location>
</feature>
<name>A0A2G7FKB4_9EURO</name>
<feature type="compositionally biased region" description="Basic residues" evidence="1">
    <location>
        <begin position="7"/>
        <end position="21"/>
    </location>
</feature>
<dbReference type="Proteomes" id="UP000231358">
    <property type="component" value="Unassembled WGS sequence"/>
</dbReference>
<evidence type="ECO:0000313" key="4">
    <source>
        <dbReference type="Proteomes" id="UP000231358"/>
    </source>
</evidence>
<proteinExistence type="predicted"/>
<dbReference type="AlphaFoldDB" id="A0A2G7FKB4"/>
<feature type="compositionally biased region" description="Basic and acidic residues" evidence="1">
    <location>
        <begin position="122"/>
        <end position="132"/>
    </location>
</feature>
<feature type="domain" description="DUF7730" evidence="2">
    <location>
        <begin position="226"/>
        <end position="394"/>
    </location>
</feature>
<comment type="caution">
    <text evidence="3">The sequence shown here is derived from an EMBL/GenBank/DDBJ whole genome shotgun (WGS) entry which is preliminary data.</text>
</comment>
<evidence type="ECO:0000256" key="1">
    <source>
        <dbReference type="SAM" id="MobiDB-lite"/>
    </source>
</evidence>
<sequence>MADSARRGRRNNRASLNRRGKSKNDQRPVVQPEEALGNESQSSRFGKRTYRPNMSHSSPSLTVSPILTVHTRYNGRAHYRANPKVSQALYLASSSYQRIFQENTNPRSPQLAQTPANASSTRKRDQSQKLDAVRLSPRNHVYKLEAPEHVKPKQDYTNSKRAPGSPLASKTNTKRQKADYPAPVPRILLSQSSPKCSFSAQKVQENKQFVSGKKLNSPEEPAKPALLLGLPAEIRWQIYQHLFEPHRVEILRRKDMSTDTSKPVRYRLYHRQQKPRYPSTQAVDHDGHRTRHTPFLFGLVFTCRTIYCETVLLLYSTAQFIFNSANSIIRFLRTTSKDSQAAIRHVELNHIMYNEPRLTAFRPFKIRSDAAWYNACDEMALACVSLKVLHARLAIYDWPIRLEIGELWSMPLLLFGHYDGGLDYADIQLQMRRFQEDKLRTVARALEQTMMKPKMFQIREDDRLSKELMGPIKAKKILKIVV</sequence>
<feature type="compositionally biased region" description="Basic and acidic residues" evidence="1">
    <location>
        <begin position="142"/>
        <end position="154"/>
    </location>
</feature>
<dbReference type="Pfam" id="PF24864">
    <property type="entry name" value="DUF7730"/>
    <property type="match status" value="1"/>
</dbReference>
<feature type="compositionally biased region" description="Polar residues" evidence="1">
    <location>
        <begin position="52"/>
        <end position="62"/>
    </location>
</feature>
<evidence type="ECO:0000313" key="3">
    <source>
        <dbReference type="EMBL" id="PIG81082.1"/>
    </source>
</evidence>
<dbReference type="PANTHER" id="PTHR38790:SF8">
    <property type="entry name" value="F-BOX DOMAIN-CONTAINING PROTEIN"/>
    <property type="match status" value="1"/>
</dbReference>
<organism evidence="3 4">
    <name type="scientific">Aspergillus arachidicola</name>
    <dbReference type="NCBI Taxonomy" id="656916"/>
    <lineage>
        <taxon>Eukaryota</taxon>
        <taxon>Fungi</taxon>
        <taxon>Dikarya</taxon>
        <taxon>Ascomycota</taxon>
        <taxon>Pezizomycotina</taxon>
        <taxon>Eurotiomycetes</taxon>
        <taxon>Eurotiomycetidae</taxon>
        <taxon>Eurotiales</taxon>
        <taxon>Aspergillaceae</taxon>
        <taxon>Aspergillus</taxon>
        <taxon>Aspergillus subgen. Circumdati</taxon>
    </lineage>
</organism>
<gene>
    <name evidence="3" type="ORF">AARAC_011019</name>
</gene>
<dbReference type="EMBL" id="NEXV01000577">
    <property type="protein sequence ID" value="PIG81082.1"/>
    <property type="molecule type" value="Genomic_DNA"/>
</dbReference>
<dbReference type="PANTHER" id="PTHR38790">
    <property type="entry name" value="2EXR DOMAIN-CONTAINING PROTEIN-RELATED"/>
    <property type="match status" value="1"/>
</dbReference>
<accession>A0A2G7FKB4</accession>
<evidence type="ECO:0000259" key="2">
    <source>
        <dbReference type="Pfam" id="PF24864"/>
    </source>
</evidence>
<dbReference type="InterPro" id="IPR056632">
    <property type="entry name" value="DUF7730"/>
</dbReference>
<dbReference type="STRING" id="656916.A0A2G7FKB4"/>
<keyword evidence="4" id="KW-1185">Reference proteome</keyword>